<dbReference type="AlphaFoldDB" id="A0A818WDY7"/>
<name>A0A818WDY7_9BILA</name>
<sequence>MIIYEGYNSFCGGTLIHKDYVLTATHCIDTNNASVITLIAGSHNVSATSETVSRQQRTAQAIDVHPQYDPTAYTNDIALLCVSISFIFNTYVQPACLPGGEPKPDDQVIITGWSSQYISGPIRSTLKQAYTKVVGECDQWWQPLDNSKQIYVAD</sequence>
<evidence type="ECO:0000313" key="10">
    <source>
        <dbReference type="Proteomes" id="UP000663866"/>
    </source>
</evidence>
<comment type="caution">
    <text evidence="6">The sequence shown here is derived from an EMBL/GenBank/DDBJ whole genome shotgun (WGS) entry which is preliminary data.</text>
</comment>
<evidence type="ECO:0000313" key="6">
    <source>
        <dbReference type="EMBL" id="CAF3722859.1"/>
    </source>
</evidence>
<dbReference type="InterPro" id="IPR001314">
    <property type="entry name" value="Peptidase_S1A"/>
</dbReference>
<dbReference type="InterPro" id="IPR018114">
    <property type="entry name" value="TRYPSIN_HIS"/>
</dbReference>
<dbReference type="Pfam" id="PF00089">
    <property type="entry name" value="Trypsin"/>
    <property type="match status" value="1"/>
</dbReference>
<dbReference type="EMBL" id="CAJNRF010002374">
    <property type="protein sequence ID" value="CAF2037424.1"/>
    <property type="molecule type" value="Genomic_DNA"/>
</dbReference>
<dbReference type="InterPro" id="IPR009003">
    <property type="entry name" value="Peptidase_S1_PA"/>
</dbReference>
<accession>A0A818WDY7</accession>
<organism evidence="6 9">
    <name type="scientific">Rotaria magnacalcarata</name>
    <dbReference type="NCBI Taxonomy" id="392030"/>
    <lineage>
        <taxon>Eukaryota</taxon>
        <taxon>Metazoa</taxon>
        <taxon>Spiralia</taxon>
        <taxon>Gnathifera</taxon>
        <taxon>Rotifera</taxon>
        <taxon>Eurotatoria</taxon>
        <taxon>Bdelloidea</taxon>
        <taxon>Philodinida</taxon>
        <taxon>Philodinidae</taxon>
        <taxon>Rotaria</taxon>
    </lineage>
</organism>
<dbReference type="InterPro" id="IPR001254">
    <property type="entry name" value="Trypsin_dom"/>
</dbReference>
<dbReference type="PROSITE" id="PS50240">
    <property type="entry name" value="TRYPSIN_DOM"/>
    <property type="match status" value="1"/>
</dbReference>
<dbReference type="Proteomes" id="UP000663842">
    <property type="component" value="Unassembled WGS sequence"/>
</dbReference>
<dbReference type="Proteomes" id="UP000663887">
    <property type="component" value="Unassembled WGS sequence"/>
</dbReference>
<dbReference type="SUPFAM" id="SSF50494">
    <property type="entry name" value="Trypsin-like serine proteases"/>
    <property type="match status" value="1"/>
</dbReference>
<evidence type="ECO:0000313" key="5">
    <source>
        <dbReference type="EMBL" id="CAF2098331.1"/>
    </source>
</evidence>
<evidence type="ECO:0000313" key="9">
    <source>
        <dbReference type="Proteomes" id="UP000663842"/>
    </source>
</evidence>
<dbReference type="Proteomes" id="UP000663866">
    <property type="component" value="Unassembled WGS sequence"/>
</dbReference>
<dbReference type="EMBL" id="CAJOBF010000012">
    <property type="protein sequence ID" value="CAF3722859.1"/>
    <property type="molecule type" value="Genomic_DNA"/>
</dbReference>
<dbReference type="InterPro" id="IPR043504">
    <property type="entry name" value="Peptidase_S1_PA_chymotrypsin"/>
</dbReference>
<dbReference type="EMBL" id="CAJOBG010006803">
    <property type="protein sequence ID" value="CAF4197996.1"/>
    <property type="molecule type" value="Genomic_DNA"/>
</dbReference>
<reference evidence="6" key="1">
    <citation type="submission" date="2021-02" db="EMBL/GenBank/DDBJ databases">
        <authorList>
            <person name="Nowell W R."/>
        </authorList>
    </citation>
    <scope>NUCLEOTIDE SEQUENCE</scope>
</reference>
<keyword evidence="10" id="KW-1185">Reference proteome</keyword>
<dbReference type="PANTHER" id="PTHR24252">
    <property type="entry name" value="ACROSIN-RELATED"/>
    <property type="match status" value="1"/>
</dbReference>
<proteinExistence type="predicted"/>
<evidence type="ECO:0000313" key="4">
    <source>
        <dbReference type="EMBL" id="CAF2037424.1"/>
    </source>
</evidence>
<dbReference type="Proteomes" id="UP000676336">
    <property type="component" value="Unassembled WGS sequence"/>
</dbReference>
<dbReference type="PROSITE" id="PS00134">
    <property type="entry name" value="TRYPSIN_HIS"/>
    <property type="match status" value="1"/>
</dbReference>
<dbReference type="GO" id="GO:0006508">
    <property type="term" value="P:proteolysis"/>
    <property type="evidence" value="ECO:0007669"/>
    <property type="project" value="InterPro"/>
</dbReference>
<keyword evidence="1" id="KW-1015">Disulfide bond</keyword>
<dbReference type="EMBL" id="CAJOBI010000253">
    <property type="protein sequence ID" value="CAF3808588.1"/>
    <property type="molecule type" value="Genomic_DNA"/>
</dbReference>
<dbReference type="PRINTS" id="PR00722">
    <property type="entry name" value="CHYMOTRYPSIN"/>
</dbReference>
<dbReference type="EMBL" id="CAJNRG010007827">
    <property type="protein sequence ID" value="CAF2098331.1"/>
    <property type="molecule type" value="Genomic_DNA"/>
</dbReference>
<dbReference type="Gene3D" id="2.40.10.10">
    <property type="entry name" value="Trypsin-like serine proteases"/>
    <property type="match status" value="1"/>
</dbReference>
<evidence type="ECO:0000259" key="2">
    <source>
        <dbReference type="PROSITE" id="PS50240"/>
    </source>
</evidence>
<gene>
    <name evidence="3" type="ORF">MBJ925_LOCUS10690</name>
    <name evidence="8" type="ORF">OVN521_LOCUS26229</name>
    <name evidence="7" type="ORF">SMN809_LOCUS1592</name>
    <name evidence="6" type="ORF">UXM345_LOCUS318</name>
    <name evidence="4" type="ORF">WKI299_LOCUS7790</name>
    <name evidence="5" type="ORF">XDN619_LOCUS18127</name>
</gene>
<dbReference type="PANTHER" id="PTHR24252:SF7">
    <property type="entry name" value="HYALIN"/>
    <property type="match status" value="1"/>
</dbReference>
<evidence type="ECO:0000313" key="7">
    <source>
        <dbReference type="EMBL" id="CAF3808588.1"/>
    </source>
</evidence>
<dbReference type="Proteomes" id="UP000663824">
    <property type="component" value="Unassembled WGS sequence"/>
</dbReference>
<evidence type="ECO:0000313" key="3">
    <source>
        <dbReference type="EMBL" id="CAF2035976.1"/>
    </source>
</evidence>
<dbReference type="Proteomes" id="UP000663856">
    <property type="component" value="Unassembled WGS sequence"/>
</dbReference>
<dbReference type="GO" id="GO:0004252">
    <property type="term" value="F:serine-type endopeptidase activity"/>
    <property type="evidence" value="ECO:0007669"/>
    <property type="project" value="InterPro"/>
</dbReference>
<dbReference type="EMBL" id="CAJNRE010004552">
    <property type="protein sequence ID" value="CAF2035976.1"/>
    <property type="molecule type" value="Genomic_DNA"/>
</dbReference>
<evidence type="ECO:0000256" key="1">
    <source>
        <dbReference type="ARBA" id="ARBA00023157"/>
    </source>
</evidence>
<dbReference type="FunFam" id="2.40.10.10:FF:000068">
    <property type="entry name" value="transmembrane protease serine 2"/>
    <property type="match status" value="1"/>
</dbReference>
<dbReference type="SMART" id="SM00020">
    <property type="entry name" value="Tryp_SPc"/>
    <property type="match status" value="1"/>
</dbReference>
<evidence type="ECO:0000313" key="8">
    <source>
        <dbReference type="EMBL" id="CAF4197996.1"/>
    </source>
</evidence>
<protein>
    <recommendedName>
        <fullName evidence="2">Peptidase S1 domain-containing protein</fullName>
    </recommendedName>
</protein>
<feature type="domain" description="Peptidase S1" evidence="2">
    <location>
        <begin position="1"/>
        <end position="154"/>
    </location>
</feature>